<name>A0A1B0B5Y2_9MUSC</name>
<dbReference type="AlphaFoldDB" id="A0A1B0B5Y2"/>
<dbReference type="EnsemblMetazoa" id="GPPI019979-RA">
    <property type="protein sequence ID" value="GPPI019979-PA"/>
    <property type="gene ID" value="GPPI019979"/>
</dbReference>
<dbReference type="Proteomes" id="UP000092460">
    <property type="component" value="Unassembled WGS sequence"/>
</dbReference>
<dbReference type="EMBL" id="JXJN01008898">
    <property type="status" value="NOT_ANNOTATED_CDS"/>
    <property type="molecule type" value="Genomic_DNA"/>
</dbReference>
<proteinExistence type="predicted"/>
<reference evidence="2" key="2">
    <citation type="submission" date="2020-05" db="UniProtKB">
        <authorList>
            <consortium name="EnsemblMetazoa"/>
        </authorList>
    </citation>
    <scope>IDENTIFICATION</scope>
    <source>
        <strain evidence="2">IAEA</strain>
    </source>
</reference>
<evidence type="ECO:0000313" key="2">
    <source>
        <dbReference type="EnsemblMetazoa" id="GPPI019979-PA"/>
    </source>
</evidence>
<organism evidence="2 3">
    <name type="scientific">Glossina palpalis gambiensis</name>
    <dbReference type="NCBI Taxonomy" id="67801"/>
    <lineage>
        <taxon>Eukaryota</taxon>
        <taxon>Metazoa</taxon>
        <taxon>Ecdysozoa</taxon>
        <taxon>Arthropoda</taxon>
        <taxon>Hexapoda</taxon>
        <taxon>Insecta</taxon>
        <taxon>Pterygota</taxon>
        <taxon>Neoptera</taxon>
        <taxon>Endopterygota</taxon>
        <taxon>Diptera</taxon>
        <taxon>Brachycera</taxon>
        <taxon>Muscomorpha</taxon>
        <taxon>Hippoboscoidea</taxon>
        <taxon>Glossinidae</taxon>
        <taxon>Glossina</taxon>
    </lineage>
</organism>
<dbReference type="EMBL" id="JXJN01008899">
    <property type="status" value="NOT_ANNOTATED_CDS"/>
    <property type="molecule type" value="Genomic_DNA"/>
</dbReference>
<dbReference type="VEuPathDB" id="VectorBase:GPPI019979"/>
<protein>
    <submittedName>
        <fullName evidence="2">Uncharacterized protein</fullName>
    </submittedName>
</protein>
<evidence type="ECO:0000256" key="1">
    <source>
        <dbReference type="SAM" id="MobiDB-lite"/>
    </source>
</evidence>
<feature type="region of interest" description="Disordered" evidence="1">
    <location>
        <begin position="1"/>
        <end position="22"/>
    </location>
</feature>
<accession>A0A1B0B5Y2</accession>
<evidence type="ECO:0000313" key="3">
    <source>
        <dbReference type="Proteomes" id="UP000092460"/>
    </source>
</evidence>
<keyword evidence="3" id="KW-1185">Reference proteome</keyword>
<sequence>MKQTVKPYSNVDKRTSSSANTNQKYWTNGINGGLWLHITFLSPYRCLFANKRGHIQNRNSNAFLWSESPYSKSETQLSKSWGLLSESSSPDT</sequence>
<reference evidence="3" key="1">
    <citation type="submission" date="2015-01" db="EMBL/GenBank/DDBJ databases">
        <authorList>
            <person name="Aksoy S."/>
            <person name="Warren W."/>
            <person name="Wilson R.K."/>
        </authorList>
    </citation>
    <scope>NUCLEOTIDE SEQUENCE [LARGE SCALE GENOMIC DNA]</scope>
    <source>
        <strain evidence="3">IAEA</strain>
    </source>
</reference>